<evidence type="ECO:0000256" key="4">
    <source>
        <dbReference type="ARBA" id="ARBA00023295"/>
    </source>
</evidence>
<dbReference type="PANTHER" id="PTHR31297">
    <property type="entry name" value="GLUCAN ENDO-1,6-BETA-GLUCOSIDASE B"/>
    <property type="match status" value="1"/>
</dbReference>
<comment type="similarity">
    <text evidence="1 6">Belongs to the glycosyl hydrolase 5 (cellulase A) family.</text>
</comment>
<keyword evidence="4 6" id="KW-0326">Glycosidase</keyword>
<dbReference type="Pfam" id="PF00150">
    <property type="entry name" value="Cellulase"/>
    <property type="match status" value="1"/>
</dbReference>
<reference evidence="9 10" key="2">
    <citation type="submission" date="2016-08" db="EMBL/GenBank/DDBJ databases">
        <title>Pervasive Adenine N6-methylation of Active Genes in Fungi.</title>
        <authorList>
            <consortium name="DOE Joint Genome Institute"/>
            <person name="Mondo S.J."/>
            <person name="Dannebaum R.O."/>
            <person name="Kuo R.C."/>
            <person name="Labutti K."/>
            <person name="Haridas S."/>
            <person name="Kuo A."/>
            <person name="Salamov A."/>
            <person name="Ahrendt S.R."/>
            <person name="Lipzen A."/>
            <person name="Sullivan W."/>
            <person name="Andreopoulos W.B."/>
            <person name="Clum A."/>
            <person name="Lindquist E."/>
            <person name="Daum C."/>
            <person name="Ramamoorthy G.K."/>
            <person name="Gryganskyi A."/>
            <person name="Culley D."/>
            <person name="Magnuson J.K."/>
            <person name="James T.Y."/>
            <person name="O'Malley M.A."/>
            <person name="Stajich J.E."/>
            <person name="Spatafora J.W."/>
            <person name="Visel A."/>
            <person name="Grigoriev I.V."/>
        </authorList>
    </citation>
    <scope>NUCLEOTIDE SEQUENCE [LARGE SCALE GENOMIC DNA]</scope>
    <source>
        <strain evidence="9 10">S4</strain>
    </source>
</reference>
<dbReference type="OrthoDB" id="2123663at2759"/>
<name>A0A1Y1XCR1_9FUNG</name>
<keyword evidence="5" id="KW-0624">Polysaccharide degradation</keyword>
<dbReference type="Proteomes" id="UP000193944">
    <property type="component" value="Unassembled WGS sequence"/>
</dbReference>
<dbReference type="InterPro" id="IPR017853">
    <property type="entry name" value="GH"/>
</dbReference>
<dbReference type="GO" id="GO:0008422">
    <property type="term" value="F:beta-glucosidase activity"/>
    <property type="evidence" value="ECO:0007669"/>
    <property type="project" value="TreeGrafter"/>
</dbReference>
<evidence type="ECO:0000256" key="6">
    <source>
        <dbReference type="RuleBase" id="RU361153"/>
    </source>
</evidence>
<evidence type="ECO:0000313" key="10">
    <source>
        <dbReference type="Proteomes" id="UP000193944"/>
    </source>
</evidence>
<dbReference type="STRING" id="1754192.A0A1Y1XCR1"/>
<dbReference type="PANTHER" id="PTHR31297:SF41">
    <property type="entry name" value="ENDOGLUCANASE, PUTATIVE (AFU_ORTHOLOGUE AFUA_5G01830)-RELATED"/>
    <property type="match status" value="1"/>
</dbReference>
<dbReference type="Gene3D" id="3.20.20.80">
    <property type="entry name" value="Glycosidases"/>
    <property type="match status" value="1"/>
</dbReference>
<evidence type="ECO:0000256" key="5">
    <source>
        <dbReference type="ARBA" id="ARBA00023326"/>
    </source>
</evidence>
<keyword evidence="7" id="KW-0732">Signal</keyword>
<evidence type="ECO:0000259" key="8">
    <source>
        <dbReference type="Pfam" id="PF00150"/>
    </source>
</evidence>
<dbReference type="GO" id="GO:0005576">
    <property type="term" value="C:extracellular region"/>
    <property type="evidence" value="ECO:0007669"/>
    <property type="project" value="TreeGrafter"/>
</dbReference>
<dbReference type="GO" id="GO:0009986">
    <property type="term" value="C:cell surface"/>
    <property type="evidence" value="ECO:0007669"/>
    <property type="project" value="TreeGrafter"/>
</dbReference>
<feature type="domain" description="Glycoside hydrolase family 5" evidence="8">
    <location>
        <begin position="49"/>
        <end position="338"/>
    </location>
</feature>
<feature type="signal peptide" evidence="7">
    <location>
        <begin position="1"/>
        <end position="18"/>
    </location>
</feature>
<keyword evidence="3" id="KW-0119">Carbohydrate metabolism</keyword>
<reference evidence="9 10" key="1">
    <citation type="submission" date="2016-08" db="EMBL/GenBank/DDBJ databases">
        <title>A Parts List for Fungal Cellulosomes Revealed by Comparative Genomics.</title>
        <authorList>
            <consortium name="DOE Joint Genome Institute"/>
            <person name="Haitjema C.H."/>
            <person name="Gilmore S.P."/>
            <person name="Henske J.K."/>
            <person name="Solomon K.V."/>
            <person name="De Groot R."/>
            <person name="Kuo A."/>
            <person name="Mondo S.J."/>
            <person name="Salamov A.A."/>
            <person name="Labutti K."/>
            <person name="Zhao Z."/>
            <person name="Chiniquy J."/>
            <person name="Barry K."/>
            <person name="Brewer H.M."/>
            <person name="Purvine S.O."/>
            <person name="Wright A.T."/>
            <person name="Boxma B."/>
            <person name="Van Alen T."/>
            <person name="Hackstein J.H."/>
            <person name="Baker S.E."/>
            <person name="Grigoriev I.V."/>
            <person name="O'Malley M.A."/>
        </authorList>
    </citation>
    <scope>NUCLEOTIDE SEQUENCE [LARGE SCALE GENOMIC DNA]</scope>
    <source>
        <strain evidence="9 10">S4</strain>
    </source>
</reference>
<gene>
    <name evidence="9" type="ORF">BCR32DRAFT_266902</name>
</gene>
<dbReference type="GO" id="GO:0009251">
    <property type="term" value="P:glucan catabolic process"/>
    <property type="evidence" value="ECO:0007669"/>
    <property type="project" value="TreeGrafter"/>
</dbReference>
<dbReference type="InterPro" id="IPR050386">
    <property type="entry name" value="Glycosyl_hydrolase_5"/>
</dbReference>
<organism evidence="9 10">
    <name type="scientific">Anaeromyces robustus</name>
    <dbReference type="NCBI Taxonomy" id="1754192"/>
    <lineage>
        <taxon>Eukaryota</taxon>
        <taxon>Fungi</taxon>
        <taxon>Fungi incertae sedis</taxon>
        <taxon>Chytridiomycota</taxon>
        <taxon>Chytridiomycota incertae sedis</taxon>
        <taxon>Neocallimastigomycetes</taxon>
        <taxon>Neocallimastigales</taxon>
        <taxon>Neocallimastigaceae</taxon>
        <taxon>Anaeromyces</taxon>
    </lineage>
</organism>
<evidence type="ECO:0000313" key="9">
    <source>
        <dbReference type="EMBL" id="ORX83528.1"/>
    </source>
</evidence>
<keyword evidence="2 6" id="KW-0378">Hydrolase</keyword>
<accession>A0A1Y1XCR1</accession>
<feature type="chain" id="PRO_5012779152" evidence="7">
    <location>
        <begin position="19"/>
        <end position="371"/>
    </location>
</feature>
<sequence length="371" mass="42441">MKLLNVLLTLGCAGSTFALTSIEFAKQLGFGWNLGNTLEACGDWINGKTTQQYETAWGNPVTSEKLIKAVKSYGFNTIRIPVAWSNLMLADYTINPLLLNRVAEVVGYVVNNDMYAIMNIHWDMGWFSWFSEPEKEEEAFKKYTKVWTQISEHFKDFSDHLIFESLNEQGCWDNVWNTYNNNGSKSKAYDLLNNINQRFVDIVRASSGNNPNRYLLLAGYCTGLDLTMDEAYVFPKDDKLMVSVHYYSPSTFAILEEDADWGKCARTWGTEAEVNNVIYDFSRLKNYFVTERGIPVIIGEYGTPTTNKEPESIHKYLKTVASTALEYDLCPVVWDAGQYFDRRNLKFKDPEVGMIYKELAATYNNNNDNGK</sequence>
<evidence type="ECO:0000256" key="3">
    <source>
        <dbReference type="ARBA" id="ARBA00023277"/>
    </source>
</evidence>
<keyword evidence="10" id="KW-1185">Reference proteome</keyword>
<proteinExistence type="inferred from homology"/>
<protein>
    <submittedName>
        <fullName evidence="9">Endoglucanase</fullName>
    </submittedName>
</protein>
<comment type="caution">
    <text evidence="9">The sequence shown here is derived from an EMBL/GenBank/DDBJ whole genome shotgun (WGS) entry which is preliminary data.</text>
</comment>
<dbReference type="SUPFAM" id="SSF51445">
    <property type="entry name" value="(Trans)glycosidases"/>
    <property type="match status" value="1"/>
</dbReference>
<dbReference type="EMBL" id="MCFG01000071">
    <property type="protein sequence ID" value="ORX83528.1"/>
    <property type="molecule type" value="Genomic_DNA"/>
</dbReference>
<dbReference type="AlphaFoldDB" id="A0A1Y1XCR1"/>
<evidence type="ECO:0000256" key="2">
    <source>
        <dbReference type="ARBA" id="ARBA00022801"/>
    </source>
</evidence>
<evidence type="ECO:0000256" key="1">
    <source>
        <dbReference type="ARBA" id="ARBA00005641"/>
    </source>
</evidence>
<dbReference type="InterPro" id="IPR001547">
    <property type="entry name" value="Glyco_hydro_5"/>
</dbReference>
<evidence type="ECO:0000256" key="7">
    <source>
        <dbReference type="SAM" id="SignalP"/>
    </source>
</evidence>